<name>A0A239YYK7_9FIRM</name>
<evidence type="ECO:0000313" key="2">
    <source>
        <dbReference type="EMBL" id="SNV63318.1"/>
    </source>
</evidence>
<evidence type="ECO:0000313" key="3">
    <source>
        <dbReference type="Proteomes" id="UP000214973"/>
    </source>
</evidence>
<dbReference type="PANTHER" id="PTHR36836">
    <property type="entry name" value="COLANIC ACID BIOSYNTHESIS PROTEIN WCAK"/>
    <property type="match status" value="1"/>
</dbReference>
<accession>A0A239YYK7</accession>
<dbReference type="AlphaFoldDB" id="A0A239YYK7"/>
<evidence type="ECO:0000259" key="1">
    <source>
        <dbReference type="Pfam" id="PF04230"/>
    </source>
</evidence>
<dbReference type="Proteomes" id="UP000214973">
    <property type="component" value="Chromosome 1"/>
</dbReference>
<dbReference type="Pfam" id="PF04230">
    <property type="entry name" value="PS_pyruv_trans"/>
    <property type="match status" value="1"/>
</dbReference>
<organism evidence="2 3">
    <name type="scientific">Veillonella rodentium</name>
    <dbReference type="NCBI Taxonomy" id="248315"/>
    <lineage>
        <taxon>Bacteria</taxon>
        <taxon>Bacillati</taxon>
        <taxon>Bacillota</taxon>
        <taxon>Negativicutes</taxon>
        <taxon>Veillonellales</taxon>
        <taxon>Veillonellaceae</taxon>
        <taxon>Veillonella</taxon>
    </lineage>
</organism>
<gene>
    <name evidence="2" type="ORF">SAMEA44547418_00814</name>
</gene>
<dbReference type="RefSeq" id="WP_095065798.1">
    <property type="nucleotide sequence ID" value="NZ_LT906470.1"/>
</dbReference>
<dbReference type="Gene3D" id="3.40.50.2000">
    <property type="entry name" value="Glycogen Phosphorylase B"/>
    <property type="match status" value="1"/>
</dbReference>
<dbReference type="KEGG" id="vrm:44547418_00814"/>
<keyword evidence="3" id="KW-1185">Reference proteome</keyword>
<dbReference type="EMBL" id="LT906470">
    <property type="protein sequence ID" value="SNV63318.1"/>
    <property type="molecule type" value="Genomic_DNA"/>
</dbReference>
<protein>
    <submittedName>
        <fullName evidence="2">Colanic acid biosynthesis protein</fullName>
    </submittedName>
</protein>
<sequence length="366" mass="40021">MSNIVISGYYGFGNAGDEAMLCAIVDAIRKEEADAHITVISGNPRETSKKHAIHAVGTFSALGIVKAIASSDLVISGGGSLLQDATSIRNTYYYLSIMGLAKLMGKKVMLYSQGIGPLNRKSTRRAVGCMLKFVDAITVRDSISKDELESLGIEDVEVTADAVLAMNKADISIGQHILDGYTSKLPDTGISPKRIGVAVRSWKEDTEYRESLANVLARLQEQDQVEIIFIPMSHPEDTKEAKLVAGLMPKGAIVLEGPFSTEQQLSLSGNVDLMIGIRLHALVFSSLMGKPVIGISYDPKITSFLHMIGQEPIGTMTHLREEALYRRCHELLTSKTVYQESYDRIRALRSDSQRNAEIAISLLKDF</sequence>
<feature type="domain" description="Polysaccharide pyruvyl transferase" evidence="1">
    <location>
        <begin position="14"/>
        <end position="299"/>
    </location>
</feature>
<dbReference type="InterPro" id="IPR019896">
    <property type="entry name" value="Polysacch_pyruvyl_Trfase_CsaB"/>
</dbReference>
<proteinExistence type="predicted"/>
<reference evidence="2 3" key="1">
    <citation type="submission" date="2017-06" db="EMBL/GenBank/DDBJ databases">
        <authorList>
            <consortium name="Pathogen Informatics"/>
        </authorList>
    </citation>
    <scope>NUCLEOTIDE SEQUENCE [LARGE SCALE GENOMIC DNA]</scope>
    <source>
        <strain evidence="2 3">NCTC12018</strain>
    </source>
</reference>
<dbReference type="PANTHER" id="PTHR36836:SF1">
    <property type="entry name" value="COLANIC ACID BIOSYNTHESIS PROTEIN WCAK"/>
    <property type="match status" value="1"/>
</dbReference>
<dbReference type="InterPro" id="IPR007345">
    <property type="entry name" value="Polysacch_pyruvyl_Trfase"/>
</dbReference>
<dbReference type="NCBIfam" id="TIGR03609">
    <property type="entry name" value="S_layer_CsaB"/>
    <property type="match status" value="1"/>
</dbReference>